<evidence type="ECO:0000313" key="2">
    <source>
        <dbReference type="Proteomes" id="UP000823915"/>
    </source>
</evidence>
<accession>A0A9D1YD13</accession>
<dbReference type="AlphaFoldDB" id="A0A9D1YD13"/>
<proteinExistence type="predicted"/>
<evidence type="ECO:0008006" key="3">
    <source>
        <dbReference type="Google" id="ProtNLM"/>
    </source>
</evidence>
<evidence type="ECO:0000313" key="1">
    <source>
        <dbReference type="EMBL" id="HIY26564.1"/>
    </source>
</evidence>
<reference evidence="1" key="1">
    <citation type="journal article" date="2021" name="PeerJ">
        <title>Extensive microbial diversity within the chicken gut microbiome revealed by metagenomics and culture.</title>
        <authorList>
            <person name="Gilroy R."/>
            <person name="Ravi A."/>
            <person name="Getino M."/>
            <person name="Pursley I."/>
            <person name="Horton D.L."/>
            <person name="Alikhan N.F."/>
            <person name="Baker D."/>
            <person name="Gharbi K."/>
            <person name="Hall N."/>
            <person name="Watson M."/>
            <person name="Adriaenssens E.M."/>
            <person name="Foster-Nyarko E."/>
            <person name="Jarju S."/>
            <person name="Secka A."/>
            <person name="Antonio M."/>
            <person name="Oren A."/>
            <person name="Chaudhuri R.R."/>
            <person name="La Ragione R."/>
            <person name="Hildebrand F."/>
            <person name="Pallen M.J."/>
        </authorList>
    </citation>
    <scope>NUCLEOTIDE SEQUENCE</scope>
    <source>
        <strain evidence="1">1282</strain>
    </source>
</reference>
<dbReference type="Proteomes" id="UP000823915">
    <property type="component" value="Unassembled WGS sequence"/>
</dbReference>
<reference evidence="1" key="2">
    <citation type="submission" date="2021-04" db="EMBL/GenBank/DDBJ databases">
        <authorList>
            <person name="Gilroy R."/>
        </authorList>
    </citation>
    <scope>NUCLEOTIDE SEQUENCE</scope>
    <source>
        <strain evidence="1">1282</strain>
    </source>
</reference>
<sequence length="357" mass="39561">METAVRKRLNDQLVSWLQERAAGAFAGELSLVVSYGSHWNGTAGPLSDVDCYFVPKTERGQEFGGQFILQGVGYDIFPLSWERLGGIARLEESLAPLVGDAQVLYYGDQGDLERFRGLERELRHCLGDGAYCREMAGKRFDRAWGQWGRLKTGDLCSRRLAAGLLLMDAGEAVAFANGTYFHRGLKGQFADLQAMAQTPEGFLALYQQVIQAGDAQALEKACGELLALLGDWLEFTRPAPAPARREGEPGQRKDAAALGPWYEELCSTFQKLRSCQERGDWVLAFLSAVCLQRELEDIAGEYAVPRHQVLDAYRWDDLDPLVQAADRAEAALVAAIRRGGGVIKEYDSWEDFLAARL</sequence>
<protein>
    <recommendedName>
        <fullName evidence="3">Polymerase nucleotidyl transferase domain-containing protein</fullName>
    </recommendedName>
</protein>
<name>A0A9D1YD13_9FIRM</name>
<gene>
    <name evidence="1" type="ORF">H9838_05230</name>
</gene>
<comment type="caution">
    <text evidence="1">The sequence shown here is derived from an EMBL/GenBank/DDBJ whole genome shotgun (WGS) entry which is preliminary data.</text>
</comment>
<dbReference type="EMBL" id="DXDU01000089">
    <property type="protein sequence ID" value="HIY26564.1"/>
    <property type="molecule type" value="Genomic_DNA"/>
</dbReference>
<organism evidence="1 2">
    <name type="scientific">Candidatus Acutalibacter pullistercoris</name>
    <dbReference type="NCBI Taxonomy" id="2838418"/>
    <lineage>
        <taxon>Bacteria</taxon>
        <taxon>Bacillati</taxon>
        <taxon>Bacillota</taxon>
        <taxon>Clostridia</taxon>
        <taxon>Eubacteriales</taxon>
        <taxon>Acutalibacteraceae</taxon>
        <taxon>Acutalibacter</taxon>
    </lineage>
</organism>